<organism evidence="2 3">
    <name type="scientific">Durusdinium trenchii</name>
    <dbReference type="NCBI Taxonomy" id="1381693"/>
    <lineage>
        <taxon>Eukaryota</taxon>
        <taxon>Sar</taxon>
        <taxon>Alveolata</taxon>
        <taxon>Dinophyceae</taxon>
        <taxon>Suessiales</taxon>
        <taxon>Symbiodiniaceae</taxon>
        <taxon>Durusdinium</taxon>
    </lineage>
</organism>
<dbReference type="EMBL" id="CAXAMN010005558">
    <property type="protein sequence ID" value="CAK9014500.1"/>
    <property type="molecule type" value="Genomic_DNA"/>
</dbReference>
<name>A0ABP0JJA6_9DINO</name>
<dbReference type="EMBL" id="CAXAMN010004447">
    <property type="protein sequence ID" value="CAK9009441.1"/>
    <property type="molecule type" value="Genomic_DNA"/>
</dbReference>
<reference evidence="2 3" key="1">
    <citation type="submission" date="2024-02" db="EMBL/GenBank/DDBJ databases">
        <authorList>
            <person name="Chen Y."/>
            <person name="Shah S."/>
            <person name="Dougan E. K."/>
            <person name="Thang M."/>
            <person name="Chan C."/>
        </authorList>
    </citation>
    <scope>NUCLEOTIDE SEQUENCE [LARGE SCALE GENOMIC DNA]</scope>
</reference>
<protein>
    <submittedName>
        <fullName evidence="2">Uncharacterized protein</fullName>
    </submittedName>
</protein>
<keyword evidence="3" id="KW-1185">Reference proteome</keyword>
<accession>A0ABP0JJA6</accession>
<dbReference type="Proteomes" id="UP001642484">
    <property type="component" value="Unassembled WGS sequence"/>
</dbReference>
<proteinExistence type="predicted"/>
<evidence type="ECO:0000313" key="1">
    <source>
        <dbReference type="EMBL" id="CAK9009441.1"/>
    </source>
</evidence>
<evidence type="ECO:0000313" key="2">
    <source>
        <dbReference type="EMBL" id="CAK9014500.1"/>
    </source>
</evidence>
<evidence type="ECO:0000313" key="3">
    <source>
        <dbReference type="Proteomes" id="UP001642484"/>
    </source>
</evidence>
<sequence length="422" mass="48664">MDYLIGSCHLPIDDLLLNKFWSHLDSVQDPWALSTSDFRKAAGANVIPLGFYGDEACIGLVTDPYNQIYGLLMSVVLFRPTSTRMSRFLLCSVDSHRIESAEGTFYPVLEKITESFNRLSSEGVHGRRCLVSEIRGDQAFFKYMFKHESWWRHTNVCFRCRATSKPTPLNYCIYESADGWNTTCRSTQQFIEEQGMMLDAGIFGDVSQGYAVALGEAYENFTRWRKINKIQSSQKRFTPGQLLRDGYGFFLNTKGFNARLISQWLFDLVRAHPTGDPRHEMVEVALTLGQNDRTAICRYFGLTERASRCLSLAEADSIEQAGKTFLLAYRRLNTMCCRMGCLAWVLTPKWHAMAHVLIDVVRKARTNPRMQHTFVDEDQMRVLKSWAKRSAGKRRPYGVIFLARMRYKSLRWRIPKLKQKRG</sequence>
<comment type="caution">
    <text evidence="2">The sequence shown here is derived from an EMBL/GenBank/DDBJ whole genome shotgun (WGS) entry which is preliminary data.</text>
</comment>
<gene>
    <name evidence="2" type="ORF">CCMP2556_LOCUS11718</name>
    <name evidence="1" type="ORF">CCMP2556_LOCUS9662</name>
</gene>